<dbReference type="AlphaFoldDB" id="A0A5C6DSV9"/>
<protein>
    <submittedName>
        <fullName evidence="1">Uncharacterized protein</fullName>
    </submittedName>
</protein>
<accession>A0A5C6DSV9</accession>
<dbReference type="Pfam" id="PF11225">
    <property type="entry name" value="DUF3024"/>
    <property type="match status" value="1"/>
</dbReference>
<comment type="caution">
    <text evidence="1">The sequence shown here is derived from an EMBL/GenBank/DDBJ whole genome shotgun (WGS) entry which is preliminary data.</text>
</comment>
<dbReference type="EMBL" id="SJPV01000003">
    <property type="protein sequence ID" value="TWU39284.1"/>
    <property type="molecule type" value="Genomic_DNA"/>
</dbReference>
<dbReference type="OrthoDB" id="279964at2"/>
<dbReference type="InterPro" id="IPR021388">
    <property type="entry name" value="DUF3024"/>
</dbReference>
<reference evidence="1 2" key="1">
    <citation type="submission" date="2019-02" db="EMBL/GenBank/DDBJ databases">
        <title>Deep-cultivation of Planctomycetes and their phenomic and genomic characterization uncovers novel biology.</title>
        <authorList>
            <person name="Wiegand S."/>
            <person name="Jogler M."/>
            <person name="Boedeker C."/>
            <person name="Pinto D."/>
            <person name="Vollmers J."/>
            <person name="Rivas-Marin E."/>
            <person name="Kohn T."/>
            <person name="Peeters S.H."/>
            <person name="Heuer A."/>
            <person name="Rast P."/>
            <person name="Oberbeckmann S."/>
            <person name="Bunk B."/>
            <person name="Jeske O."/>
            <person name="Meyerdierks A."/>
            <person name="Storesund J.E."/>
            <person name="Kallscheuer N."/>
            <person name="Luecker S."/>
            <person name="Lage O.M."/>
            <person name="Pohl T."/>
            <person name="Merkel B.J."/>
            <person name="Hornburger P."/>
            <person name="Mueller R.-W."/>
            <person name="Bruemmer F."/>
            <person name="Labrenz M."/>
            <person name="Spormann A.M."/>
            <person name="Op Den Camp H."/>
            <person name="Overmann J."/>
            <person name="Amann R."/>
            <person name="Jetten M.S.M."/>
            <person name="Mascher T."/>
            <person name="Medema M.H."/>
            <person name="Devos D.P."/>
            <person name="Kaster A.-K."/>
            <person name="Ovreas L."/>
            <person name="Rohde M."/>
            <person name="Galperin M.Y."/>
            <person name="Jogler C."/>
        </authorList>
    </citation>
    <scope>NUCLEOTIDE SEQUENCE [LARGE SCALE GENOMIC DNA]</scope>
    <source>
        <strain evidence="1 2">Poly41</strain>
    </source>
</reference>
<dbReference type="RefSeq" id="WP_146526022.1">
    <property type="nucleotide sequence ID" value="NZ_SJPV01000003.1"/>
</dbReference>
<evidence type="ECO:0000313" key="2">
    <source>
        <dbReference type="Proteomes" id="UP000319143"/>
    </source>
</evidence>
<dbReference type="Proteomes" id="UP000319143">
    <property type="component" value="Unassembled WGS sequence"/>
</dbReference>
<name>A0A5C6DSV9_9BACT</name>
<keyword evidence="2" id="KW-1185">Reference proteome</keyword>
<gene>
    <name evidence="1" type="ORF">Poly41_21080</name>
</gene>
<sequence length="136" mass="15864">MSKPREPWNIRPAKKKVVIPASIKSQVEAEAKDLIENVLKPKHVLPPKTDEKFNYISDIHAKWFRNYFYFISTYTCPDPNNAYSTFDSKFARLEYLGNGTFALYFMRYTGEWVGMYDALSIDESMKAIQDDPCFDP</sequence>
<evidence type="ECO:0000313" key="1">
    <source>
        <dbReference type="EMBL" id="TWU39284.1"/>
    </source>
</evidence>
<organism evidence="1 2">
    <name type="scientific">Novipirellula artificiosorum</name>
    <dbReference type="NCBI Taxonomy" id="2528016"/>
    <lineage>
        <taxon>Bacteria</taxon>
        <taxon>Pseudomonadati</taxon>
        <taxon>Planctomycetota</taxon>
        <taxon>Planctomycetia</taxon>
        <taxon>Pirellulales</taxon>
        <taxon>Pirellulaceae</taxon>
        <taxon>Novipirellula</taxon>
    </lineage>
</organism>
<proteinExistence type="predicted"/>